<dbReference type="GO" id="GO:0005886">
    <property type="term" value="C:plasma membrane"/>
    <property type="evidence" value="ECO:0007669"/>
    <property type="project" value="TreeGrafter"/>
</dbReference>
<evidence type="ECO:0000256" key="1">
    <source>
        <dbReference type="PROSITE-ProRule" id="PRU01077"/>
    </source>
</evidence>
<feature type="compositionally biased region" description="Low complexity" evidence="2">
    <location>
        <begin position="211"/>
        <end position="229"/>
    </location>
</feature>
<dbReference type="GO" id="GO:0005096">
    <property type="term" value="F:GTPase activator activity"/>
    <property type="evidence" value="ECO:0007669"/>
    <property type="project" value="TreeGrafter"/>
</dbReference>
<dbReference type="Pfam" id="PF00611">
    <property type="entry name" value="FCH"/>
    <property type="match status" value="1"/>
</dbReference>
<feature type="region of interest" description="Disordered" evidence="2">
    <location>
        <begin position="168"/>
        <end position="230"/>
    </location>
</feature>
<dbReference type="InterPro" id="IPR000198">
    <property type="entry name" value="RhoGAP_dom"/>
</dbReference>
<dbReference type="Proteomes" id="UP000193560">
    <property type="component" value="Unassembled WGS sequence"/>
</dbReference>
<keyword evidence="6" id="KW-1185">Reference proteome</keyword>
<dbReference type="PANTHER" id="PTHR23065">
    <property type="entry name" value="PROLINE-SERINE-THREONINE PHOSPHATASE INTERACTING PROTEIN 1"/>
    <property type="match status" value="1"/>
</dbReference>
<dbReference type="PROSITE" id="PS50238">
    <property type="entry name" value="RHOGAP"/>
    <property type="match status" value="1"/>
</dbReference>
<dbReference type="InterPro" id="IPR027267">
    <property type="entry name" value="AH/BAR_dom_sf"/>
</dbReference>
<reference evidence="5 6" key="1">
    <citation type="submission" date="2016-07" db="EMBL/GenBank/DDBJ databases">
        <title>Pervasive Adenine N6-methylation of Active Genes in Fungi.</title>
        <authorList>
            <consortium name="DOE Joint Genome Institute"/>
            <person name="Mondo S.J."/>
            <person name="Dannebaum R.O."/>
            <person name="Kuo R.C."/>
            <person name="Labutti K."/>
            <person name="Haridas S."/>
            <person name="Kuo A."/>
            <person name="Salamov A."/>
            <person name="Ahrendt S.R."/>
            <person name="Lipzen A."/>
            <person name="Sullivan W."/>
            <person name="Andreopoulos W.B."/>
            <person name="Clum A."/>
            <person name="Lindquist E."/>
            <person name="Daum C."/>
            <person name="Ramamoorthy G.K."/>
            <person name="Gryganskyi A."/>
            <person name="Culley D."/>
            <person name="Magnuson J.K."/>
            <person name="James T.Y."/>
            <person name="O'Malley M.A."/>
            <person name="Stajich J.E."/>
            <person name="Spatafora J.W."/>
            <person name="Visel A."/>
            <person name="Grigoriev I.V."/>
        </authorList>
    </citation>
    <scope>NUCLEOTIDE SEQUENCE [LARGE SCALE GENOMIC DNA]</scope>
    <source>
        <strain evidence="5 6">NRRL 1336</strain>
    </source>
</reference>
<dbReference type="Gene3D" id="1.20.1270.60">
    <property type="entry name" value="Arfaptin homology (AH) domain/BAR domain"/>
    <property type="match status" value="2"/>
</dbReference>
<dbReference type="GO" id="GO:0007010">
    <property type="term" value="P:cytoskeleton organization"/>
    <property type="evidence" value="ECO:0007669"/>
    <property type="project" value="TreeGrafter"/>
</dbReference>
<dbReference type="AlphaFoldDB" id="A0A1X2IUD0"/>
<accession>A0A1X2IUD0</accession>
<dbReference type="SUPFAM" id="SSF103657">
    <property type="entry name" value="BAR/IMD domain-like"/>
    <property type="match status" value="1"/>
</dbReference>
<dbReference type="GO" id="GO:0005737">
    <property type="term" value="C:cytoplasm"/>
    <property type="evidence" value="ECO:0007669"/>
    <property type="project" value="TreeGrafter"/>
</dbReference>
<dbReference type="SUPFAM" id="SSF48350">
    <property type="entry name" value="GTPase activation domain, GAP"/>
    <property type="match status" value="1"/>
</dbReference>
<evidence type="ECO:0008006" key="7">
    <source>
        <dbReference type="Google" id="ProtNLM"/>
    </source>
</evidence>
<name>A0A1X2IUD0_9FUNG</name>
<protein>
    <recommendedName>
        <fullName evidence="7">Rho-GAP domain-containing protein</fullName>
    </recommendedName>
</protein>
<dbReference type="GO" id="GO:0007264">
    <property type="term" value="P:small GTPase-mediated signal transduction"/>
    <property type="evidence" value="ECO:0007669"/>
    <property type="project" value="TreeGrafter"/>
</dbReference>
<dbReference type="InterPro" id="IPR001060">
    <property type="entry name" value="FCH_dom"/>
</dbReference>
<feature type="region of interest" description="Disordered" evidence="2">
    <location>
        <begin position="765"/>
        <end position="812"/>
    </location>
</feature>
<feature type="compositionally biased region" description="Polar residues" evidence="2">
    <location>
        <begin position="765"/>
        <end position="774"/>
    </location>
</feature>
<dbReference type="EMBL" id="MCGE01000004">
    <property type="protein sequence ID" value="ORZ22372.1"/>
    <property type="molecule type" value="Genomic_DNA"/>
</dbReference>
<evidence type="ECO:0000256" key="2">
    <source>
        <dbReference type="SAM" id="MobiDB-lite"/>
    </source>
</evidence>
<feature type="domain" description="Rho-GAP" evidence="3">
    <location>
        <begin position="493"/>
        <end position="689"/>
    </location>
</feature>
<dbReference type="SUPFAM" id="SSF46785">
    <property type="entry name" value="Winged helix' DNA-binding domain"/>
    <property type="match status" value="1"/>
</dbReference>
<dbReference type="InterPro" id="IPR031160">
    <property type="entry name" value="F_BAR_dom"/>
</dbReference>
<proteinExistence type="predicted"/>
<dbReference type="InterPro" id="IPR008936">
    <property type="entry name" value="Rho_GTPase_activation_prot"/>
</dbReference>
<comment type="caution">
    <text evidence="5">The sequence shown here is derived from an EMBL/GenBank/DDBJ whole genome shotgun (WGS) entry which is preliminary data.</text>
</comment>
<feature type="compositionally biased region" description="Low complexity" evidence="2">
    <location>
        <begin position="775"/>
        <end position="800"/>
    </location>
</feature>
<feature type="region of interest" description="Disordered" evidence="2">
    <location>
        <begin position="712"/>
        <end position="735"/>
    </location>
</feature>
<dbReference type="Gene3D" id="1.10.555.10">
    <property type="entry name" value="Rho GTPase activation protein"/>
    <property type="match status" value="1"/>
</dbReference>
<organism evidence="5 6">
    <name type="scientific">Absidia repens</name>
    <dbReference type="NCBI Taxonomy" id="90262"/>
    <lineage>
        <taxon>Eukaryota</taxon>
        <taxon>Fungi</taxon>
        <taxon>Fungi incertae sedis</taxon>
        <taxon>Mucoromycota</taxon>
        <taxon>Mucoromycotina</taxon>
        <taxon>Mucoromycetes</taxon>
        <taxon>Mucorales</taxon>
        <taxon>Cunninghamellaceae</taxon>
        <taxon>Absidia</taxon>
    </lineage>
</organism>
<feature type="domain" description="F-BAR" evidence="4">
    <location>
        <begin position="4"/>
        <end position="458"/>
    </location>
</feature>
<keyword evidence="1" id="KW-0175">Coiled coil</keyword>
<feature type="compositionally biased region" description="Polar residues" evidence="2">
    <location>
        <begin position="714"/>
        <end position="734"/>
    </location>
</feature>
<dbReference type="SMART" id="SM00055">
    <property type="entry name" value="FCH"/>
    <property type="match status" value="1"/>
</dbReference>
<dbReference type="PANTHER" id="PTHR23065:SF17">
    <property type="entry name" value="RHO-GTPASE-ACTIVATING PROTEIN RGD2"/>
    <property type="match status" value="1"/>
</dbReference>
<dbReference type="PROSITE" id="PS51741">
    <property type="entry name" value="F_BAR"/>
    <property type="match status" value="1"/>
</dbReference>
<evidence type="ECO:0000259" key="4">
    <source>
        <dbReference type="PROSITE" id="PS51741"/>
    </source>
</evidence>
<evidence type="ECO:0000313" key="6">
    <source>
        <dbReference type="Proteomes" id="UP000193560"/>
    </source>
</evidence>
<dbReference type="SMART" id="SM00324">
    <property type="entry name" value="RhoGAP"/>
    <property type="match status" value="1"/>
</dbReference>
<dbReference type="OrthoDB" id="2155291at2759"/>
<gene>
    <name evidence="5" type="ORF">BCR42DRAFT_447686</name>
</gene>
<dbReference type="STRING" id="90262.A0A1X2IUD0"/>
<dbReference type="Pfam" id="PF00620">
    <property type="entry name" value="RhoGAP"/>
    <property type="match status" value="1"/>
</dbReference>
<evidence type="ECO:0000259" key="3">
    <source>
        <dbReference type="PROSITE" id="PS50238"/>
    </source>
</evidence>
<evidence type="ECO:0000313" key="5">
    <source>
        <dbReference type="EMBL" id="ORZ22372.1"/>
    </source>
</evidence>
<dbReference type="GO" id="GO:0000935">
    <property type="term" value="C:division septum"/>
    <property type="evidence" value="ECO:0007669"/>
    <property type="project" value="TreeGrafter"/>
</dbReference>
<dbReference type="InterPro" id="IPR036390">
    <property type="entry name" value="WH_DNA-bd_sf"/>
</dbReference>
<sequence>MTQLHFETSFWSKKQPEQPFSDFTTGLQVLHQKLNQSKVENDEIIRFFKDRIAVEEQYANRLEQVQPFQASGFGNDDGATLKNCFGLLKVTNLQHSEQHKTLIECLQTGVLNPLIRFQDEYKHRVSTSKQALDYSMKQFDGLFKDMERSKQIYYRRCRNANLAEEQALRKATGNSQQVPTSPTDSELLTTNSNSENSIKSNYTTDGSTVDSNSSSSSSSASSSAFSTTNQESSIQLGNQILTRMEFDQLIQSMHASVPMQDYRVPIFGKYQHTSTGENIARWLQQHLAQCKDSPAMADVVGQQLIQPYGALRLVGQRGNKFIASPTSFYQWRGMATTNGDDDNNSVSAAGGHLGGFFERKTTLAIAGDEPHKKARSEAERADEAYQTAVKRVDQMRMIIEEAMFAHFAEMEKVEIQRIQTIKHAFTEYTSCLSTSLPADKSMIEEMVANQEALKPDQDIQYIVQQYYVAGFSPKPILYENFYHGVAHDQIFGVPLTGLTKYGTENIPTFIKHILDAIEEKSNDMATDEKKTLWSTRVPLDKVHSLRTDINICSDRVTKDLLLQYSAELLVALLRLYLLELPQCLFTFELYDAAYALYSNSGQDLNLLLSSVSHLIASLPAPHFESLRQLMAHINRYIKDNDIPDETVTAISKALGPVIIRSSKETLTTSTSRIPLHLTKDLIKHYDTIFSAATIQAQADSEKRRQARPLVVNDHTATSIAGPASPTTIDSASSNNKRRSGIMSFMRSGNHNMDDSKWSLGVFRSNSQHQQSNDDTATTASATNTNTTTTLSTKHTFTPSTITHDSPPLLPQKDDDVISPTRPMFDDNDHVLQRSSTNTTTAAEAILDDIDAGDDDQHELDPFFDDD</sequence>
<feature type="compositionally biased region" description="Polar residues" evidence="2">
    <location>
        <begin position="172"/>
        <end position="210"/>
    </location>
</feature>